<dbReference type="AlphaFoldDB" id="A0A5D2C7D2"/>
<evidence type="ECO:0000313" key="2">
    <source>
        <dbReference type="Proteomes" id="UP000323506"/>
    </source>
</evidence>
<sequence>VLNFIDYVTYVRSIISFHSQLFFITVNASPSTQAPLNPRSSANITDCKHALASAVVWSRILSHRGFPNGFSSISPNF</sequence>
<organism evidence="1 2">
    <name type="scientific">Gossypium darwinii</name>
    <name type="common">Darwin's cotton</name>
    <name type="synonym">Gossypium barbadense var. darwinii</name>
    <dbReference type="NCBI Taxonomy" id="34276"/>
    <lineage>
        <taxon>Eukaryota</taxon>
        <taxon>Viridiplantae</taxon>
        <taxon>Streptophyta</taxon>
        <taxon>Embryophyta</taxon>
        <taxon>Tracheophyta</taxon>
        <taxon>Spermatophyta</taxon>
        <taxon>Magnoliopsida</taxon>
        <taxon>eudicotyledons</taxon>
        <taxon>Gunneridae</taxon>
        <taxon>Pentapetalae</taxon>
        <taxon>rosids</taxon>
        <taxon>malvids</taxon>
        <taxon>Malvales</taxon>
        <taxon>Malvaceae</taxon>
        <taxon>Malvoideae</taxon>
        <taxon>Gossypium</taxon>
    </lineage>
</organism>
<gene>
    <name evidence="1" type="ORF">ES288_D06G077400v1</name>
</gene>
<proteinExistence type="predicted"/>
<dbReference type="EMBL" id="CM017706">
    <property type="protein sequence ID" value="TYG64042.1"/>
    <property type="molecule type" value="Genomic_DNA"/>
</dbReference>
<dbReference type="Proteomes" id="UP000323506">
    <property type="component" value="Chromosome D06"/>
</dbReference>
<protein>
    <submittedName>
        <fullName evidence="1">Uncharacterized protein</fullName>
    </submittedName>
</protein>
<keyword evidence="2" id="KW-1185">Reference proteome</keyword>
<evidence type="ECO:0000313" key="1">
    <source>
        <dbReference type="EMBL" id="TYG64042.1"/>
    </source>
</evidence>
<reference evidence="1 2" key="1">
    <citation type="submission" date="2019-06" db="EMBL/GenBank/DDBJ databases">
        <title>WGS assembly of Gossypium darwinii.</title>
        <authorList>
            <person name="Chen Z.J."/>
            <person name="Sreedasyam A."/>
            <person name="Ando A."/>
            <person name="Song Q."/>
            <person name="De L."/>
            <person name="Hulse-Kemp A."/>
            <person name="Ding M."/>
            <person name="Ye W."/>
            <person name="Kirkbride R."/>
            <person name="Jenkins J."/>
            <person name="Plott C."/>
            <person name="Lovell J."/>
            <person name="Lin Y.-M."/>
            <person name="Vaughn R."/>
            <person name="Liu B."/>
            <person name="Li W."/>
            <person name="Simpson S."/>
            <person name="Scheffler B."/>
            <person name="Saski C."/>
            <person name="Grover C."/>
            <person name="Hu G."/>
            <person name="Conover J."/>
            <person name="Carlson J."/>
            <person name="Shu S."/>
            <person name="Boston L."/>
            <person name="Williams M."/>
            <person name="Peterson D."/>
            <person name="Mcgee K."/>
            <person name="Jones D."/>
            <person name="Wendel J."/>
            <person name="Stelly D."/>
            <person name="Grimwood J."/>
            <person name="Schmutz J."/>
        </authorList>
    </citation>
    <scope>NUCLEOTIDE SEQUENCE [LARGE SCALE GENOMIC DNA]</scope>
    <source>
        <strain evidence="1">1808015.09</strain>
    </source>
</reference>
<name>A0A5D2C7D2_GOSDA</name>
<accession>A0A5D2C7D2</accession>
<feature type="non-terminal residue" evidence="1">
    <location>
        <position position="1"/>
    </location>
</feature>